<organism evidence="2 3">
    <name type="scientific">Jiangella alba</name>
    <dbReference type="NCBI Taxonomy" id="561176"/>
    <lineage>
        <taxon>Bacteria</taxon>
        <taxon>Bacillati</taxon>
        <taxon>Actinomycetota</taxon>
        <taxon>Actinomycetes</taxon>
        <taxon>Jiangellales</taxon>
        <taxon>Jiangellaceae</taxon>
        <taxon>Jiangella</taxon>
    </lineage>
</organism>
<dbReference type="AlphaFoldDB" id="A0A1H5PUY8"/>
<gene>
    <name evidence="2" type="ORF">SAMN04488561_5558</name>
</gene>
<dbReference type="RefSeq" id="WP_141711653.1">
    <property type="nucleotide sequence ID" value="NZ_FNUC01000004.1"/>
</dbReference>
<evidence type="ECO:0000313" key="2">
    <source>
        <dbReference type="EMBL" id="SEF16827.1"/>
    </source>
</evidence>
<keyword evidence="3" id="KW-1185">Reference proteome</keyword>
<feature type="signal peptide" evidence="1">
    <location>
        <begin position="1"/>
        <end position="25"/>
    </location>
</feature>
<evidence type="ECO:0000313" key="3">
    <source>
        <dbReference type="Proteomes" id="UP000181980"/>
    </source>
</evidence>
<protein>
    <submittedName>
        <fullName evidence="2">Uncharacterized protein</fullName>
    </submittedName>
</protein>
<name>A0A1H5PUY8_9ACTN</name>
<proteinExistence type="predicted"/>
<sequence length="168" mass="18240">MKMRMSAAVAVLALAIAGLGGTAQAAERAESSTVKAATQTADQPAATAAARAGARNVKYLWLRYPAPAGSESCTSRTITLGAGKYRWETDDSSPSTRERTITLAAGKYRWVDCIHYFERASGIDVYRHESGLQSVRTGGWAHLPDSWLQNRQKPGLVFSWYGSTLTRL</sequence>
<reference evidence="3" key="1">
    <citation type="submission" date="2016-10" db="EMBL/GenBank/DDBJ databases">
        <authorList>
            <person name="Varghese N."/>
            <person name="Submissions S."/>
        </authorList>
    </citation>
    <scope>NUCLEOTIDE SEQUENCE [LARGE SCALE GENOMIC DNA]</scope>
    <source>
        <strain evidence="3">DSM 45237</strain>
    </source>
</reference>
<dbReference type="OrthoDB" id="5196787at2"/>
<dbReference type="STRING" id="561176.SAMN04488561_5558"/>
<dbReference type="EMBL" id="FNUC01000004">
    <property type="protein sequence ID" value="SEF16827.1"/>
    <property type="molecule type" value="Genomic_DNA"/>
</dbReference>
<feature type="chain" id="PRO_5010220174" evidence="1">
    <location>
        <begin position="26"/>
        <end position="168"/>
    </location>
</feature>
<evidence type="ECO:0000256" key="1">
    <source>
        <dbReference type="SAM" id="SignalP"/>
    </source>
</evidence>
<dbReference type="Proteomes" id="UP000181980">
    <property type="component" value="Unassembled WGS sequence"/>
</dbReference>
<accession>A0A1H5PUY8</accession>
<keyword evidence="1" id="KW-0732">Signal</keyword>